<dbReference type="CDD" id="cd00077">
    <property type="entry name" value="HDc"/>
    <property type="match status" value="2"/>
</dbReference>
<keyword evidence="3" id="KW-1185">Reference proteome</keyword>
<evidence type="ECO:0000313" key="2">
    <source>
        <dbReference type="EMBL" id="MEF2114103.1"/>
    </source>
</evidence>
<accession>A0ABU7URR6</accession>
<dbReference type="Pfam" id="PF13487">
    <property type="entry name" value="HD_5"/>
    <property type="match status" value="1"/>
</dbReference>
<dbReference type="PANTHER" id="PTHR43155:SF1">
    <property type="entry name" value="3'3'-CGAMP-SPECIFIC PHOSPHODIESTERASE 1"/>
    <property type="match status" value="1"/>
</dbReference>
<evidence type="ECO:0000259" key="1">
    <source>
        <dbReference type="PROSITE" id="PS51832"/>
    </source>
</evidence>
<reference evidence="2 3" key="1">
    <citation type="submission" date="2023-11" db="EMBL/GenBank/DDBJ databases">
        <title>Draft genome sequence of a psychrophilic Clostridium strain from permafrost water brine.</title>
        <authorList>
            <person name="Shcherbakova V.A."/>
            <person name="Trubitsyn V.E."/>
            <person name="Zakharyuk A.G."/>
        </authorList>
    </citation>
    <scope>NUCLEOTIDE SEQUENCE [LARGE SCALE GENOMIC DNA]</scope>
    <source>
        <strain evidence="2 3">14F</strain>
    </source>
</reference>
<feature type="domain" description="HD-GYP" evidence="1">
    <location>
        <begin position="196"/>
        <end position="391"/>
    </location>
</feature>
<dbReference type="InterPro" id="IPR006674">
    <property type="entry name" value="HD_domain"/>
</dbReference>
<dbReference type="InterPro" id="IPR037522">
    <property type="entry name" value="HD_GYP_dom"/>
</dbReference>
<dbReference type="PROSITE" id="PS51832">
    <property type="entry name" value="HD_GYP"/>
    <property type="match status" value="1"/>
</dbReference>
<protein>
    <submittedName>
        <fullName evidence="2">HD domain-containing phosphohydrolase</fullName>
    </submittedName>
</protein>
<dbReference type="InterPro" id="IPR003607">
    <property type="entry name" value="HD/PDEase_dom"/>
</dbReference>
<gene>
    <name evidence="2" type="ORF">SJI18_17565</name>
</gene>
<name>A0ABU7URR6_9CLOT</name>
<dbReference type="Proteomes" id="UP001498469">
    <property type="component" value="Unassembled WGS sequence"/>
</dbReference>
<dbReference type="SMART" id="SM00471">
    <property type="entry name" value="HDc"/>
    <property type="match status" value="2"/>
</dbReference>
<evidence type="ECO:0000313" key="3">
    <source>
        <dbReference type="Proteomes" id="UP001498469"/>
    </source>
</evidence>
<dbReference type="PANTHER" id="PTHR43155">
    <property type="entry name" value="CYCLIC DI-GMP PHOSPHODIESTERASE PA4108-RELATED"/>
    <property type="match status" value="1"/>
</dbReference>
<comment type="caution">
    <text evidence="2">The sequence shown here is derived from an EMBL/GenBank/DDBJ whole genome shotgun (WGS) entry which is preliminary data.</text>
</comment>
<dbReference type="SUPFAM" id="SSF109604">
    <property type="entry name" value="HD-domain/PDEase-like"/>
    <property type="match status" value="2"/>
</dbReference>
<dbReference type="Gene3D" id="1.10.3210.10">
    <property type="entry name" value="Hypothetical protein af1432"/>
    <property type="match status" value="2"/>
</dbReference>
<dbReference type="Pfam" id="PF01966">
    <property type="entry name" value="HD"/>
    <property type="match status" value="1"/>
</dbReference>
<sequence>MSLSEVADLANPLVAQHQHRTAFIALELSKTANLGSEITENIFTAALLHDIGAVSVEEKTAIHNFKEIDENIHTIRGELLLEQIPWLRKISKIVRNHHRNWNDWDDDIENPVIFSSQIILLSDYVERLINRNKYILHQVNDIVTTIKKLSGTVIHKNIVTYFLDLSKREEFWLDLTSPNLYSLLLINGQFKNMQIELDDVSLISNLYRDLIDFKSRFTATHTSGVSECAVKLSELFGLAALDVKSMRIAGNFHDIGKLIIPNSILEKPGKLTVDEFAIIRCHTYHTFKTLNSIGGLQRIAEWAAYHHEKLDGSGYPFHLTSEEIGTGSRIMAVADIFTAISEDRPYRKGMDKNEIYTVMKKQANENLLDKRIVELLFDNYEVINTQVKMEQSKALSFYETRFSSIIHENKRTI</sequence>
<proteinExistence type="predicted"/>
<dbReference type="RefSeq" id="WP_253201825.1">
    <property type="nucleotide sequence ID" value="NZ_JAZHFS010000019.1"/>
</dbReference>
<dbReference type="EMBL" id="JAZHFS010000019">
    <property type="protein sequence ID" value="MEF2114103.1"/>
    <property type="molecule type" value="Genomic_DNA"/>
</dbReference>
<organism evidence="2 3">
    <name type="scientific">Clostridium frigoriphilum</name>
    <dbReference type="NCBI Taxonomy" id="443253"/>
    <lineage>
        <taxon>Bacteria</taxon>
        <taxon>Bacillati</taxon>
        <taxon>Bacillota</taxon>
        <taxon>Clostridia</taxon>
        <taxon>Eubacteriales</taxon>
        <taxon>Clostridiaceae</taxon>
        <taxon>Clostridium</taxon>
    </lineage>
</organism>